<evidence type="ECO:0000313" key="1">
    <source>
        <dbReference type="EMBL" id="RUO37271.1"/>
    </source>
</evidence>
<protein>
    <submittedName>
        <fullName evidence="1">Uncharacterized protein</fullName>
    </submittedName>
</protein>
<dbReference type="EMBL" id="PIPP01000002">
    <property type="protein sequence ID" value="RUO37271.1"/>
    <property type="molecule type" value="Genomic_DNA"/>
</dbReference>
<gene>
    <name evidence="1" type="ORF">CWE13_04715</name>
</gene>
<dbReference type="Proteomes" id="UP000286934">
    <property type="component" value="Unassembled WGS sequence"/>
</dbReference>
<dbReference type="AlphaFoldDB" id="A0A432WU10"/>
<keyword evidence="2" id="KW-1185">Reference proteome</keyword>
<comment type="caution">
    <text evidence="1">The sequence shown here is derived from an EMBL/GenBank/DDBJ whole genome shotgun (WGS) entry which is preliminary data.</text>
</comment>
<accession>A0A432WU10</accession>
<sequence>MAVFRNVRAKDGADHSATWMCLSGSEHGQLAAGSKPTVPARKQDAMPECCGTIAVIWFFNRNSEAYGSVYL</sequence>
<name>A0A432WU10_9GAMM</name>
<reference evidence="2" key="1">
    <citation type="journal article" date="2018" name="Front. Microbiol.">
        <title>Genome-Based Analysis Reveals the Taxonomy and Diversity of the Family Idiomarinaceae.</title>
        <authorList>
            <person name="Liu Y."/>
            <person name="Lai Q."/>
            <person name="Shao Z."/>
        </authorList>
    </citation>
    <scope>NUCLEOTIDE SEQUENCE [LARGE SCALE GENOMIC DNA]</scope>
    <source>
        <strain evidence="2">AIS</strain>
    </source>
</reference>
<proteinExistence type="predicted"/>
<organism evidence="1 2">
    <name type="scientific">Aliidiomarina shirensis</name>
    <dbReference type="NCBI Taxonomy" id="1048642"/>
    <lineage>
        <taxon>Bacteria</taxon>
        <taxon>Pseudomonadati</taxon>
        <taxon>Pseudomonadota</taxon>
        <taxon>Gammaproteobacteria</taxon>
        <taxon>Alteromonadales</taxon>
        <taxon>Idiomarinaceae</taxon>
        <taxon>Aliidiomarina</taxon>
    </lineage>
</organism>
<evidence type="ECO:0000313" key="2">
    <source>
        <dbReference type="Proteomes" id="UP000286934"/>
    </source>
</evidence>